<comment type="catalytic activity">
    <reaction evidence="10 11">
        <text>nicotinate beta-D-ribonucleotide + ATP + H(+) = deamido-NAD(+) + diphosphate</text>
        <dbReference type="Rhea" id="RHEA:22860"/>
        <dbReference type="ChEBI" id="CHEBI:15378"/>
        <dbReference type="ChEBI" id="CHEBI:30616"/>
        <dbReference type="ChEBI" id="CHEBI:33019"/>
        <dbReference type="ChEBI" id="CHEBI:57502"/>
        <dbReference type="ChEBI" id="CHEBI:58437"/>
        <dbReference type="EC" id="2.7.7.18"/>
    </reaction>
</comment>
<dbReference type="SUPFAM" id="SSF52374">
    <property type="entry name" value="Nucleotidylyl transferase"/>
    <property type="match status" value="1"/>
</dbReference>
<keyword evidence="6 11" id="KW-0548">Nucleotidyltransferase</keyword>
<feature type="domain" description="Cytidyltransferase-like" evidence="12">
    <location>
        <begin position="30"/>
        <end position="208"/>
    </location>
</feature>
<keyword evidence="8 11" id="KW-0067">ATP-binding</keyword>
<evidence type="ECO:0000256" key="10">
    <source>
        <dbReference type="ARBA" id="ARBA00048721"/>
    </source>
</evidence>
<keyword evidence="5 11" id="KW-0808">Transferase</keyword>
<evidence type="ECO:0000256" key="11">
    <source>
        <dbReference type="HAMAP-Rule" id="MF_00244"/>
    </source>
</evidence>
<dbReference type="EC" id="2.7.7.18" evidence="11"/>
<name>A0ABY7BWZ8_9HYPH</name>
<dbReference type="Gene3D" id="3.40.50.620">
    <property type="entry name" value="HUPs"/>
    <property type="match status" value="1"/>
</dbReference>
<comment type="function">
    <text evidence="1 11">Catalyzes the reversible adenylation of nicotinate mononucleotide (NaMN) to nicotinic acid adenine dinucleotide (NaAD).</text>
</comment>
<dbReference type="NCBIfam" id="TIGR00125">
    <property type="entry name" value="cyt_tran_rel"/>
    <property type="match status" value="1"/>
</dbReference>
<dbReference type="PANTHER" id="PTHR39321:SF3">
    <property type="entry name" value="PHOSPHOPANTETHEINE ADENYLYLTRANSFERASE"/>
    <property type="match status" value="1"/>
</dbReference>
<evidence type="ECO:0000256" key="7">
    <source>
        <dbReference type="ARBA" id="ARBA00022741"/>
    </source>
</evidence>
<proteinExistence type="inferred from homology"/>
<sequence>MTQIAGPFDAATAGSALSIPPGNAQMTVGLFGGSFNPPHDGHRLVAETAVKRLGLTRIWWIVTPGNPLKNHNDLATLDERIAMVQKFASPSRADVTAFEARYKVRFTADALALIQRRRPDMRIVWVMGADSMATFHRWQEWQKIAETVPIAVVDRPGETFAALSSPFARRYAAARVPQDSASILPYRKAPAWTFLFGPRSGTSSTRLRGEAHLSS</sequence>
<reference evidence="13" key="1">
    <citation type="submission" date="2022-12" db="EMBL/GenBank/DDBJ databases">
        <title>Jiella pelagia sp. nov., isolated from phosphonate enriched culture of Northwest Pacific surface seawater.</title>
        <authorList>
            <person name="Shin D.Y."/>
            <person name="Hwang C.Y."/>
        </authorList>
    </citation>
    <scope>NUCLEOTIDE SEQUENCE</scope>
    <source>
        <strain evidence="13">HL-NP1</strain>
    </source>
</reference>
<evidence type="ECO:0000259" key="12">
    <source>
        <dbReference type="Pfam" id="PF01467"/>
    </source>
</evidence>
<keyword evidence="9 11" id="KW-0520">NAD</keyword>
<accession>A0ABY7BWZ8</accession>
<dbReference type="NCBIfam" id="TIGR00482">
    <property type="entry name" value="nicotinate (nicotinamide) nucleotide adenylyltransferase"/>
    <property type="match status" value="1"/>
</dbReference>
<dbReference type="InterPro" id="IPR004821">
    <property type="entry name" value="Cyt_trans-like"/>
</dbReference>
<keyword evidence="4 11" id="KW-0662">Pyridine nucleotide biosynthesis</keyword>
<dbReference type="Pfam" id="PF01467">
    <property type="entry name" value="CTP_transf_like"/>
    <property type="match status" value="1"/>
</dbReference>
<gene>
    <name evidence="11" type="primary">nadD</name>
    <name evidence="13" type="ORF">OH818_21120</name>
</gene>
<dbReference type="HAMAP" id="MF_00244">
    <property type="entry name" value="NaMN_adenylyltr"/>
    <property type="match status" value="1"/>
</dbReference>
<dbReference type="InterPro" id="IPR005248">
    <property type="entry name" value="NadD/NMNAT"/>
</dbReference>
<evidence type="ECO:0000256" key="8">
    <source>
        <dbReference type="ARBA" id="ARBA00022840"/>
    </source>
</evidence>
<evidence type="ECO:0000256" key="4">
    <source>
        <dbReference type="ARBA" id="ARBA00022642"/>
    </source>
</evidence>
<keyword evidence="7 11" id="KW-0547">Nucleotide-binding</keyword>
<evidence type="ECO:0000256" key="3">
    <source>
        <dbReference type="ARBA" id="ARBA00009014"/>
    </source>
</evidence>
<evidence type="ECO:0000256" key="6">
    <source>
        <dbReference type="ARBA" id="ARBA00022695"/>
    </source>
</evidence>
<keyword evidence="14" id="KW-1185">Reference proteome</keyword>
<evidence type="ECO:0000256" key="9">
    <source>
        <dbReference type="ARBA" id="ARBA00023027"/>
    </source>
</evidence>
<evidence type="ECO:0000256" key="5">
    <source>
        <dbReference type="ARBA" id="ARBA00022679"/>
    </source>
</evidence>
<evidence type="ECO:0000256" key="2">
    <source>
        <dbReference type="ARBA" id="ARBA00005019"/>
    </source>
</evidence>
<evidence type="ECO:0000313" key="14">
    <source>
        <dbReference type="Proteomes" id="UP001164020"/>
    </source>
</evidence>
<dbReference type="CDD" id="cd02165">
    <property type="entry name" value="NMNAT"/>
    <property type="match status" value="1"/>
</dbReference>
<comment type="pathway">
    <text evidence="2 11">Cofactor biosynthesis; NAD(+) biosynthesis; deamido-NAD(+) from nicotinate D-ribonucleotide: step 1/1.</text>
</comment>
<dbReference type="Proteomes" id="UP001164020">
    <property type="component" value="Chromosome"/>
</dbReference>
<organism evidence="13 14">
    <name type="scientific">Jiella pelagia</name>
    <dbReference type="NCBI Taxonomy" id="2986949"/>
    <lineage>
        <taxon>Bacteria</taxon>
        <taxon>Pseudomonadati</taxon>
        <taxon>Pseudomonadota</taxon>
        <taxon>Alphaproteobacteria</taxon>
        <taxon>Hyphomicrobiales</taxon>
        <taxon>Aurantimonadaceae</taxon>
        <taxon>Jiella</taxon>
    </lineage>
</organism>
<dbReference type="GO" id="GO:0004515">
    <property type="term" value="F:nicotinate-nucleotide adenylyltransferase activity"/>
    <property type="evidence" value="ECO:0007669"/>
    <property type="project" value="UniProtKB-EC"/>
</dbReference>
<evidence type="ECO:0000313" key="13">
    <source>
        <dbReference type="EMBL" id="WAP67913.1"/>
    </source>
</evidence>
<dbReference type="InterPro" id="IPR014729">
    <property type="entry name" value="Rossmann-like_a/b/a_fold"/>
</dbReference>
<evidence type="ECO:0000256" key="1">
    <source>
        <dbReference type="ARBA" id="ARBA00002324"/>
    </source>
</evidence>
<dbReference type="NCBIfam" id="NF000843">
    <property type="entry name" value="PRK00071.2-2"/>
    <property type="match status" value="1"/>
</dbReference>
<dbReference type="PANTHER" id="PTHR39321">
    <property type="entry name" value="NICOTINATE-NUCLEOTIDE ADENYLYLTRANSFERASE-RELATED"/>
    <property type="match status" value="1"/>
</dbReference>
<comment type="similarity">
    <text evidence="3 11">Belongs to the NadD family.</text>
</comment>
<dbReference type="RefSeq" id="WP_268880386.1">
    <property type="nucleotide sequence ID" value="NZ_CP114029.1"/>
</dbReference>
<protein>
    <recommendedName>
        <fullName evidence="11">Probable nicotinate-nucleotide adenylyltransferase</fullName>
        <ecNumber evidence="11">2.7.7.18</ecNumber>
    </recommendedName>
    <alternativeName>
        <fullName evidence="11">Deamido-NAD(+) diphosphorylase</fullName>
    </alternativeName>
    <alternativeName>
        <fullName evidence="11">Deamido-NAD(+) pyrophosphorylase</fullName>
    </alternativeName>
    <alternativeName>
        <fullName evidence="11">Nicotinate mononucleotide adenylyltransferase</fullName>
        <shortName evidence="11">NaMN adenylyltransferase</shortName>
    </alternativeName>
</protein>
<dbReference type="EMBL" id="CP114029">
    <property type="protein sequence ID" value="WAP67913.1"/>
    <property type="molecule type" value="Genomic_DNA"/>
</dbReference>
<dbReference type="NCBIfam" id="NF000845">
    <property type="entry name" value="PRK00071.2-4"/>
    <property type="match status" value="1"/>
</dbReference>